<dbReference type="InterPro" id="IPR003594">
    <property type="entry name" value="HATPase_dom"/>
</dbReference>
<dbReference type="OrthoDB" id="9809670at2"/>
<gene>
    <name evidence="7" type="ORF">GO816_08910</name>
</gene>
<dbReference type="SUPFAM" id="SSF50998">
    <property type="entry name" value="Quinoprotein alcohol dehydrogenase-like"/>
    <property type="match status" value="1"/>
</dbReference>
<dbReference type="Pfam" id="PF07495">
    <property type="entry name" value="Y_Y_Y"/>
    <property type="match status" value="1"/>
</dbReference>
<feature type="chain" id="PRO_5026333672" description="histidine kinase" evidence="5">
    <location>
        <begin position="32"/>
        <end position="1266"/>
    </location>
</feature>
<dbReference type="SUPFAM" id="SSF55874">
    <property type="entry name" value="ATPase domain of HSP90 chaperone/DNA topoisomerase II/histidine kinase"/>
    <property type="match status" value="1"/>
</dbReference>
<feature type="signal peptide" evidence="5">
    <location>
        <begin position="1"/>
        <end position="31"/>
    </location>
</feature>
<proteinExistence type="predicted"/>
<keyword evidence="8" id="KW-1185">Reference proteome</keyword>
<dbReference type="Gene3D" id="3.30.565.10">
    <property type="entry name" value="Histidine kinase-like ATPase, C-terminal domain"/>
    <property type="match status" value="1"/>
</dbReference>
<dbReference type="PRINTS" id="PR00344">
    <property type="entry name" value="BCTRLSENSOR"/>
</dbReference>
<dbReference type="Gene3D" id="2.60.40.10">
    <property type="entry name" value="Immunoglobulins"/>
    <property type="match status" value="1"/>
</dbReference>
<sequence>MTKKLLNYITRLSYLAIATLFCALSDNKALAQQNIAETGIPIQKDFLPADYKAGGQNFAITADKRGIIYVANFSGILEFDGTTWRTILTKERTKVNTLVADATGRVYVGTRGEIGYLQPDSLGSMQFVSLTEKLKPYHVEFPDVRYSYSSPEGIYFITANQIMLWNGKKLQVQSFSTPLLSAFYVNNKLYVQLKIGGLQAYNNGRFTNLNGGMQFTEQVTVNAMMTAGNNNVIIASGNQGLFLLSNGAIKPFKSEANEYLKRHLVSYGSKLKDGSFAIGTVGGGVVIVTDNGILKQVLNKATTGLYDNNIHCTYEDDNHGFWIATEKNITRIEMPSYLSFYNSKKGVTGNVNRISRFNGKLYAATDQGLLCYNTSQMQFKQVAGLQVPCLFILNLGNRLLVATSNGVYSYNSNNVQSVTQGYALTLYQSKANPDLVYAGLINGVIKIQNTKGVFNYKGRLSGVTQEVRKITEDENGRLWLQVPSQGLISYNTLNNKATLYGQAGGLPYNSGNHMNIVDGKLLIGTIKGAYQFNAARNKFEHTSIFKGDSVTNYAWLNRMVNDARGNLWVTSGNGTDVTMFKKAAAQYEPTNAVLAPVKDDQIYFIYPDSNGSGVWLGSAEKLIFFNSKYDVKFSAVKPALIRSVTVNTDSVLFNGTYFNKQNLPGYNQNAQLIPALNHRHNSISFTFTSPSATGQSDMQYNYYLEGFDSDSTSWSNQTSKEYSNLPAGKYRFHVRAKNIFGLISKQATYTFSITRPFYQTLWAYGVYALIFGGLVFWIARLRSQKLQKEKEKLEGLVKERTAEVITQKEAIESQSQELASKNDELEKINLIVKSINAEINFDNLMQAILERAKIIRGAEKAAMLVFDKASGHFKFKASYGYNTAILDEINITPEDAQIRYLSTAEEIFEDIYFVKSVKSIKNDAQLASVNKAKSSLMMVIRINHEIHAYMIMENWQKRNAFDERDFSLLKNLKEHFVAAVIKTTLLEDIQESLLNLRNTQEQLIRQEKLASIGQLTKGIVDRILNPLNYINNFSSLSANLVDESLEVVEKPDITVEDREEILDILTTVKSNMHKVHEHGSSASRIVKGMEKILREKSTVFISTDINKLVETSMKQVLLEGSKEFPGVSVDISLNLQADAENVDMLPSEMNTVLNNLISNAYYVVAERKKLQANYQPQIRVSTAFDHEALKIKIWDNGKGILPQERKQLFSPFFTTKPTAKGTGLGLYLSLDIVKEHKGSIMVETEEGVYTEFTIRIPKSRHTTLSN</sequence>
<dbReference type="InterPro" id="IPR011047">
    <property type="entry name" value="Quinoprotein_ADH-like_sf"/>
</dbReference>
<feature type="domain" description="Histidine kinase" evidence="6">
    <location>
        <begin position="1018"/>
        <end position="1260"/>
    </location>
</feature>
<dbReference type="GO" id="GO:0004673">
    <property type="term" value="F:protein histidine kinase activity"/>
    <property type="evidence" value="ECO:0007669"/>
    <property type="project" value="UniProtKB-EC"/>
</dbReference>
<dbReference type="RefSeq" id="WP_157541386.1">
    <property type="nucleotide sequence ID" value="NZ_WQLA01000003.1"/>
</dbReference>
<keyword evidence="5" id="KW-0732">Signal</keyword>
<dbReference type="Gene3D" id="1.10.287.130">
    <property type="match status" value="1"/>
</dbReference>
<dbReference type="SUPFAM" id="SSF55781">
    <property type="entry name" value="GAF domain-like"/>
    <property type="match status" value="1"/>
</dbReference>
<accession>A0A6I4ICS2</accession>
<dbReference type="InterPro" id="IPR036890">
    <property type="entry name" value="HATPase_C_sf"/>
</dbReference>
<keyword evidence="4" id="KW-1133">Transmembrane helix</keyword>
<dbReference type="InterPro" id="IPR004358">
    <property type="entry name" value="Sig_transdc_His_kin-like_C"/>
</dbReference>
<feature type="transmembrane region" description="Helical" evidence="4">
    <location>
        <begin position="761"/>
        <end position="779"/>
    </location>
</feature>
<comment type="caution">
    <text evidence="7">The sequence shown here is derived from an EMBL/GenBank/DDBJ whole genome shotgun (WGS) entry which is preliminary data.</text>
</comment>
<reference evidence="7 8" key="1">
    <citation type="submission" date="2019-12" db="EMBL/GenBank/DDBJ databases">
        <title>Mucilaginibacter sp. HME9299 genome sequencing and assembly.</title>
        <authorList>
            <person name="Kang H."/>
            <person name="Kim H."/>
            <person name="Joh K."/>
        </authorList>
    </citation>
    <scope>NUCLEOTIDE SEQUENCE [LARGE SCALE GENOMIC DNA]</scope>
    <source>
        <strain evidence="7 8">HME9299</strain>
    </source>
</reference>
<keyword evidence="4" id="KW-0472">Membrane</keyword>
<dbReference type="SMART" id="SM00387">
    <property type="entry name" value="HATPase_c"/>
    <property type="match status" value="1"/>
</dbReference>
<evidence type="ECO:0000256" key="2">
    <source>
        <dbReference type="ARBA" id="ARBA00012438"/>
    </source>
</evidence>
<dbReference type="Gene3D" id="3.30.450.40">
    <property type="match status" value="1"/>
</dbReference>
<dbReference type="PROSITE" id="PS50109">
    <property type="entry name" value="HIS_KIN"/>
    <property type="match status" value="1"/>
</dbReference>
<dbReference type="Proteomes" id="UP000434850">
    <property type="component" value="Unassembled WGS sequence"/>
</dbReference>
<dbReference type="InterPro" id="IPR015943">
    <property type="entry name" value="WD40/YVTN_repeat-like_dom_sf"/>
</dbReference>
<protein>
    <recommendedName>
        <fullName evidence="2">histidine kinase</fullName>
        <ecNumber evidence="2">2.7.13.3</ecNumber>
    </recommendedName>
</protein>
<dbReference type="InterPro" id="IPR013783">
    <property type="entry name" value="Ig-like_fold"/>
</dbReference>
<name>A0A6I4ICS2_9SPHI</name>
<comment type="catalytic activity">
    <reaction evidence="1">
        <text>ATP + protein L-histidine = ADP + protein N-phospho-L-histidine.</text>
        <dbReference type="EC" id="2.7.13.3"/>
    </reaction>
</comment>
<feature type="coiled-coil region" evidence="3">
    <location>
        <begin position="783"/>
        <end position="831"/>
    </location>
</feature>
<evidence type="ECO:0000259" key="6">
    <source>
        <dbReference type="PROSITE" id="PS50109"/>
    </source>
</evidence>
<keyword evidence="3" id="KW-0175">Coiled coil</keyword>
<dbReference type="PANTHER" id="PTHR43065">
    <property type="entry name" value="SENSOR HISTIDINE KINASE"/>
    <property type="match status" value="1"/>
</dbReference>
<keyword evidence="4" id="KW-0812">Transmembrane</keyword>
<dbReference type="InterPro" id="IPR011123">
    <property type="entry name" value="Y_Y_Y"/>
</dbReference>
<organism evidence="7 8">
    <name type="scientific">Mucilaginibacter aquatilis</name>
    <dbReference type="NCBI Taxonomy" id="1517760"/>
    <lineage>
        <taxon>Bacteria</taxon>
        <taxon>Pseudomonadati</taxon>
        <taxon>Bacteroidota</taxon>
        <taxon>Sphingobacteriia</taxon>
        <taxon>Sphingobacteriales</taxon>
        <taxon>Sphingobacteriaceae</taxon>
        <taxon>Mucilaginibacter</taxon>
    </lineage>
</organism>
<dbReference type="AlphaFoldDB" id="A0A6I4ICS2"/>
<evidence type="ECO:0000313" key="7">
    <source>
        <dbReference type="EMBL" id="MVN91239.1"/>
    </source>
</evidence>
<dbReference type="Gene3D" id="2.130.10.10">
    <property type="entry name" value="YVTN repeat-like/Quinoprotein amine dehydrogenase"/>
    <property type="match status" value="2"/>
</dbReference>
<dbReference type="InterPro" id="IPR005467">
    <property type="entry name" value="His_kinase_dom"/>
</dbReference>
<evidence type="ECO:0000256" key="1">
    <source>
        <dbReference type="ARBA" id="ARBA00000085"/>
    </source>
</evidence>
<dbReference type="EC" id="2.7.13.3" evidence="2"/>
<dbReference type="SUPFAM" id="SSF63829">
    <property type="entry name" value="Calcium-dependent phosphotriesterase"/>
    <property type="match status" value="2"/>
</dbReference>
<dbReference type="PANTHER" id="PTHR43065:SF42">
    <property type="entry name" value="TWO-COMPONENT SENSOR PPRA"/>
    <property type="match status" value="1"/>
</dbReference>
<evidence type="ECO:0000256" key="5">
    <source>
        <dbReference type="SAM" id="SignalP"/>
    </source>
</evidence>
<evidence type="ECO:0000256" key="3">
    <source>
        <dbReference type="SAM" id="Coils"/>
    </source>
</evidence>
<dbReference type="InterPro" id="IPR029016">
    <property type="entry name" value="GAF-like_dom_sf"/>
</dbReference>
<dbReference type="Pfam" id="PF02518">
    <property type="entry name" value="HATPase_c"/>
    <property type="match status" value="1"/>
</dbReference>
<dbReference type="EMBL" id="WQLA01000003">
    <property type="protein sequence ID" value="MVN91239.1"/>
    <property type="molecule type" value="Genomic_DNA"/>
</dbReference>
<evidence type="ECO:0000256" key="4">
    <source>
        <dbReference type="SAM" id="Phobius"/>
    </source>
</evidence>
<evidence type="ECO:0000313" key="8">
    <source>
        <dbReference type="Proteomes" id="UP000434850"/>
    </source>
</evidence>